<comment type="similarity">
    <text evidence="1">Belongs to the ROK (NagC/XylR) family.</text>
</comment>
<proteinExistence type="inferred from homology"/>
<dbReference type="InterPro" id="IPR000600">
    <property type="entry name" value="ROK"/>
</dbReference>
<evidence type="ECO:0000259" key="2">
    <source>
        <dbReference type="Pfam" id="PF12802"/>
    </source>
</evidence>
<evidence type="ECO:0000313" key="3">
    <source>
        <dbReference type="EMBL" id="QLD11393.1"/>
    </source>
</evidence>
<reference evidence="3 4" key="1">
    <citation type="submission" date="2020-06" db="EMBL/GenBank/DDBJ databases">
        <authorList>
            <person name="Jo H."/>
        </authorList>
    </citation>
    <scope>NUCLEOTIDE SEQUENCE [LARGE SCALE GENOMIC DNA]</scope>
    <source>
        <strain evidence="3 4">I46</strain>
    </source>
</reference>
<dbReference type="InterPro" id="IPR000835">
    <property type="entry name" value="HTH_MarR-typ"/>
</dbReference>
<accession>A0A7D5F6J0</accession>
<evidence type="ECO:0000313" key="4">
    <source>
        <dbReference type="Proteomes" id="UP000509638"/>
    </source>
</evidence>
<dbReference type="AlphaFoldDB" id="A0A7D5F6J0"/>
<dbReference type="InterPro" id="IPR036390">
    <property type="entry name" value="WH_DNA-bd_sf"/>
</dbReference>
<name>A0A7D5F6J0_9MICO</name>
<dbReference type="PANTHER" id="PTHR18964">
    <property type="entry name" value="ROK (REPRESSOR, ORF, KINASE) FAMILY"/>
    <property type="match status" value="1"/>
</dbReference>
<sequence length="409" mass="41477">MRRGSNLPAVGTYNQTLVLDLIRRSPDGISRIELAEQTGLSAQTLSNVARRLVAEGWVREGTPVASGPGKPRTPLRLDPTARCAVGIHLDPAVDTIVVVDLLGDVVGNIEREPRQSGSPSEIVADLADAVEALLAEAGRTRASVLGIGVAAPGPLDAERGVLYEPPLLPAAWHGLALGRLLHEATGLATTVEKDVVAAMVGELWRDTAQELQDSIVVYYGAGVGAGLAVDGTPIRGRTGNAGDVAHLVVEPGGPPCGCGQHGCLGVAISPERLLVDGGITAPGAPVAAPSLRAHLRELAAQAVSGDGRARAAVEHAGANLARAVVQINNLLDADVVVVGGPLWALLAPTAGPALARAVAASTETATVRGIRVLGSRLATDAAAVGAACLVLDAAMTARPADLMIANVPG</sequence>
<dbReference type="InterPro" id="IPR043129">
    <property type="entry name" value="ATPase_NBD"/>
</dbReference>
<dbReference type="Pfam" id="PF00480">
    <property type="entry name" value="ROK"/>
    <property type="match status" value="1"/>
</dbReference>
<dbReference type="SUPFAM" id="SSF46785">
    <property type="entry name" value="Winged helix' DNA-binding domain"/>
    <property type="match status" value="1"/>
</dbReference>
<dbReference type="Proteomes" id="UP000509638">
    <property type="component" value="Chromosome"/>
</dbReference>
<dbReference type="PANTHER" id="PTHR18964:SF149">
    <property type="entry name" value="BIFUNCTIONAL UDP-N-ACETYLGLUCOSAMINE 2-EPIMERASE_N-ACETYLMANNOSAMINE KINASE"/>
    <property type="match status" value="1"/>
</dbReference>
<dbReference type="Gene3D" id="1.10.10.10">
    <property type="entry name" value="Winged helix-like DNA-binding domain superfamily/Winged helix DNA-binding domain"/>
    <property type="match status" value="1"/>
</dbReference>
<dbReference type="Pfam" id="PF12802">
    <property type="entry name" value="MarR_2"/>
    <property type="match status" value="1"/>
</dbReference>
<gene>
    <name evidence="3" type="ORF">HW566_06150</name>
</gene>
<dbReference type="RefSeq" id="WP_178011299.1">
    <property type="nucleotide sequence ID" value="NZ_CP058316.1"/>
</dbReference>
<dbReference type="Gene3D" id="3.30.420.40">
    <property type="match status" value="2"/>
</dbReference>
<dbReference type="InterPro" id="IPR036388">
    <property type="entry name" value="WH-like_DNA-bd_sf"/>
</dbReference>
<feature type="domain" description="HTH marR-type" evidence="2">
    <location>
        <begin position="12"/>
        <end position="60"/>
    </location>
</feature>
<dbReference type="SUPFAM" id="SSF53067">
    <property type="entry name" value="Actin-like ATPase domain"/>
    <property type="match status" value="1"/>
</dbReference>
<evidence type="ECO:0000256" key="1">
    <source>
        <dbReference type="ARBA" id="ARBA00006479"/>
    </source>
</evidence>
<protein>
    <submittedName>
        <fullName evidence="3">ROK family transcriptional regulator</fullName>
    </submittedName>
</protein>
<dbReference type="EMBL" id="CP058316">
    <property type="protein sequence ID" value="QLD11393.1"/>
    <property type="molecule type" value="Genomic_DNA"/>
</dbReference>
<organism evidence="3 4">
    <name type="scientific">Microbacterium oleivorans</name>
    <dbReference type="NCBI Taxonomy" id="273677"/>
    <lineage>
        <taxon>Bacteria</taxon>
        <taxon>Bacillati</taxon>
        <taxon>Actinomycetota</taxon>
        <taxon>Actinomycetes</taxon>
        <taxon>Micrococcales</taxon>
        <taxon>Microbacteriaceae</taxon>
        <taxon>Microbacterium</taxon>
    </lineage>
</organism>
<dbReference type="GO" id="GO:0003700">
    <property type="term" value="F:DNA-binding transcription factor activity"/>
    <property type="evidence" value="ECO:0007669"/>
    <property type="project" value="InterPro"/>
</dbReference>